<dbReference type="InterPro" id="IPR027417">
    <property type="entry name" value="P-loop_NTPase"/>
</dbReference>
<gene>
    <name evidence="4" type="ORF">EAI_01359</name>
</gene>
<keyword evidence="2" id="KW-0342">GTP-binding</keyword>
<dbReference type="Gene3D" id="3.40.50.300">
    <property type="entry name" value="P-loop containing nucleotide triphosphate hydrolases"/>
    <property type="match status" value="1"/>
</dbReference>
<dbReference type="OrthoDB" id="8954335at2759"/>
<accession>E2B770</accession>
<evidence type="ECO:0000256" key="2">
    <source>
        <dbReference type="ARBA" id="ARBA00023134"/>
    </source>
</evidence>
<dbReference type="EMBL" id="GL446149">
    <property type="protein sequence ID" value="EFN88431.1"/>
    <property type="molecule type" value="Genomic_DNA"/>
</dbReference>
<dbReference type="Proteomes" id="UP000008237">
    <property type="component" value="Unassembled WGS sequence"/>
</dbReference>
<dbReference type="GO" id="GO:0000028">
    <property type="term" value="P:ribosomal small subunit assembly"/>
    <property type="evidence" value="ECO:0007669"/>
    <property type="project" value="TreeGrafter"/>
</dbReference>
<dbReference type="GO" id="GO:0019843">
    <property type="term" value="F:rRNA binding"/>
    <property type="evidence" value="ECO:0007669"/>
    <property type="project" value="TreeGrafter"/>
</dbReference>
<dbReference type="GO" id="GO:0005759">
    <property type="term" value="C:mitochondrial matrix"/>
    <property type="evidence" value="ECO:0007669"/>
    <property type="project" value="TreeGrafter"/>
</dbReference>
<dbReference type="GO" id="GO:0043024">
    <property type="term" value="F:ribosomal small subunit binding"/>
    <property type="evidence" value="ECO:0007669"/>
    <property type="project" value="TreeGrafter"/>
</dbReference>
<proteinExistence type="predicted"/>
<protein>
    <submittedName>
        <fullName evidence="4">GTP-binding protein era-like protein</fullName>
    </submittedName>
</protein>
<dbReference type="CDD" id="cd22534">
    <property type="entry name" value="KH-II_Era"/>
    <property type="match status" value="1"/>
</dbReference>
<evidence type="ECO:0000313" key="5">
    <source>
        <dbReference type="Proteomes" id="UP000008237"/>
    </source>
</evidence>
<evidence type="ECO:0000256" key="1">
    <source>
        <dbReference type="ARBA" id="ARBA00022741"/>
    </source>
</evidence>
<organism evidence="5">
    <name type="scientific">Harpegnathos saltator</name>
    <name type="common">Jerdon's jumping ant</name>
    <dbReference type="NCBI Taxonomy" id="610380"/>
    <lineage>
        <taxon>Eukaryota</taxon>
        <taxon>Metazoa</taxon>
        <taxon>Ecdysozoa</taxon>
        <taxon>Arthropoda</taxon>
        <taxon>Hexapoda</taxon>
        <taxon>Insecta</taxon>
        <taxon>Pterygota</taxon>
        <taxon>Neoptera</taxon>
        <taxon>Endopterygota</taxon>
        <taxon>Hymenoptera</taxon>
        <taxon>Apocrita</taxon>
        <taxon>Aculeata</taxon>
        <taxon>Formicoidea</taxon>
        <taxon>Formicidae</taxon>
        <taxon>Ponerinae</taxon>
        <taxon>Ponerini</taxon>
        <taxon>Harpegnathos</taxon>
    </lineage>
</organism>
<evidence type="ECO:0000313" key="4">
    <source>
        <dbReference type="EMBL" id="EFN88431.1"/>
    </source>
</evidence>
<sequence length="266" mass="30035">MDGQICPTSSKVHTTQAKADAVYSEGNTQLIFVDTPGVVSKSELKQYNLATSFQKDPKTSLQAADIIGVIQDSYNIFARNKINSNILQLLKDLDNEIPMILIFNKVDILKRKDILLHLITILAKSKNSLKFADVFMISALTGDGVDDLRTYLLDSAKPREWYYKRHVYSNQTCEDIIQQTVRAKLLDNLPQEIPYNMQVKLEHFDPSPDDSVSASVSVTCSTKRICGILLKFKGNRLRNIARTAEEELRHAFRTSVKLKINVQSAK</sequence>
<keyword evidence="5" id="KW-1185">Reference proteome</keyword>
<reference evidence="4 5" key="1">
    <citation type="journal article" date="2010" name="Science">
        <title>Genomic comparison of the ants Camponotus floridanus and Harpegnathos saltator.</title>
        <authorList>
            <person name="Bonasio R."/>
            <person name="Zhang G."/>
            <person name="Ye C."/>
            <person name="Mutti N.S."/>
            <person name="Fang X."/>
            <person name="Qin N."/>
            <person name="Donahue G."/>
            <person name="Yang P."/>
            <person name="Li Q."/>
            <person name="Li C."/>
            <person name="Zhang P."/>
            <person name="Huang Z."/>
            <person name="Berger S.L."/>
            <person name="Reinberg D."/>
            <person name="Wang J."/>
            <person name="Liebig J."/>
        </authorList>
    </citation>
    <scope>NUCLEOTIDE SEQUENCE [LARGE SCALE GENOMIC DNA]</scope>
    <source>
        <strain evidence="4 5">R22 G/1</strain>
    </source>
</reference>
<dbReference type="FunCoup" id="E2B770">
    <property type="interactions" value="1612"/>
</dbReference>
<name>E2B770_HARSA</name>
<dbReference type="OMA" id="WAEVDVI"/>
<dbReference type="PANTHER" id="PTHR42698:SF1">
    <property type="entry name" value="GTPASE ERA, MITOCHONDRIAL"/>
    <property type="match status" value="1"/>
</dbReference>
<evidence type="ECO:0000259" key="3">
    <source>
        <dbReference type="Pfam" id="PF01926"/>
    </source>
</evidence>
<keyword evidence="1" id="KW-0547">Nucleotide-binding</keyword>
<dbReference type="STRING" id="610380.E2B770"/>
<dbReference type="PANTHER" id="PTHR42698">
    <property type="entry name" value="GTPASE ERA"/>
    <property type="match status" value="1"/>
</dbReference>
<dbReference type="InParanoid" id="E2B770"/>
<dbReference type="GO" id="GO:0005525">
    <property type="term" value="F:GTP binding"/>
    <property type="evidence" value="ECO:0007669"/>
    <property type="project" value="UniProtKB-KW"/>
</dbReference>
<dbReference type="InterPro" id="IPR015946">
    <property type="entry name" value="KH_dom-like_a/b"/>
</dbReference>
<dbReference type="Pfam" id="PF01926">
    <property type="entry name" value="MMR_HSR1"/>
    <property type="match status" value="1"/>
</dbReference>
<dbReference type="FunFam" id="3.40.50.300:FF:002220">
    <property type="entry name" value="GTPase Era, mitochondrial"/>
    <property type="match status" value="1"/>
</dbReference>
<dbReference type="Gene3D" id="3.30.300.20">
    <property type="match status" value="1"/>
</dbReference>
<feature type="domain" description="G" evidence="3">
    <location>
        <begin position="6"/>
        <end position="105"/>
    </location>
</feature>
<dbReference type="SUPFAM" id="SSF52540">
    <property type="entry name" value="P-loop containing nucleoside triphosphate hydrolases"/>
    <property type="match status" value="1"/>
</dbReference>
<dbReference type="AlphaFoldDB" id="E2B770"/>
<dbReference type="InterPro" id="IPR005662">
    <property type="entry name" value="GTPase_Era-like"/>
</dbReference>
<dbReference type="InterPro" id="IPR006073">
    <property type="entry name" value="GTP-bd"/>
</dbReference>